<dbReference type="PANTHER" id="PTHR21255:SF7">
    <property type="entry name" value="DYNEIN LIGHT CHAIN TCTEX-TYPE PROTEIN 2B"/>
    <property type="match status" value="1"/>
</dbReference>
<evidence type="ECO:0000313" key="2">
    <source>
        <dbReference type="EMBL" id="KZT58837.1"/>
    </source>
</evidence>
<dbReference type="GO" id="GO:0005737">
    <property type="term" value="C:cytoplasm"/>
    <property type="evidence" value="ECO:0007669"/>
    <property type="project" value="TreeGrafter"/>
</dbReference>
<dbReference type="EMBL" id="KV423947">
    <property type="protein sequence ID" value="KZT58837.1"/>
    <property type="molecule type" value="Genomic_DNA"/>
</dbReference>
<dbReference type="STRING" id="1353952.A0A165H3Y3"/>
<sequence length="140" mass="15717">MTQRVTSPSNGLHSAYSGSPSLAARSAQASPRPKFDVEQIKPYMKKLLASTLQGAQWEARDKQRIRGWCNEISERVKDRMLEVEPRGFKYIVTTQIYENLGQGGLASLVSHWEDSDTVTQEMYNSDSIICVCIAYAIRTA</sequence>
<name>A0A165H3Y3_9BASI</name>
<feature type="compositionally biased region" description="Polar residues" evidence="1">
    <location>
        <begin position="1"/>
        <end position="20"/>
    </location>
</feature>
<dbReference type="Gene3D" id="3.30.1140.40">
    <property type="entry name" value="Tctex-1"/>
    <property type="match status" value="1"/>
</dbReference>
<accession>A0A165H3Y3</accession>
<evidence type="ECO:0000313" key="3">
    <source>
        <dbReference type="Proteomes" id="UP000076842"/>
    </source>
</evidence>
<dbReference type="GO" id="GO:0007018">
    <property type="term" value="P:microtubule-based movement"/>
    <property type="evidence" value="ECO:0007669"/>
    <property type="project" value="TreeGrafter"/>
</dbReference>
<dbReference type="InParanoid" id="A0A165H3Y3"/>
<evidence type="ECO:0000256" key="1">
    <source>
        <dbReference type="SAM" id="MobiDB-lite"/>
    </source>
</evidence>
<gene>
    <name evidence="2" type="ORF">CALCODRAFT_494536</name>
</gene>
<dbReference type="Proteomes" id="UP000076842">
    <property type="component" value="Unassembled WGS sequence"/>
</dbReference>
<proteinExistence type="predicted"/>
<dbReference type="InterPro" id="IPR005334">
    <property type="entry name" value="Tctex-1-like"/>
</dbReference>
<dbReference type="AlphaFoldDB" id="A0A165H3Y3"/>
<dbReference type="InterPro" id="IPR038586">
    <property type="entry name" value="Tctex-1-like_sf"/>
</dbReference>
<feature type="region of interest" description="Disordered" evidence="1">
    <location>
        <begin position="1"/>
        <end position="35"/>
    </location>
</feature>
<keyword evidence="3" id="KW-1185">Reference proteome</keyword>
<dbReference type="Pfam" id="PF03645">
    <property type="entry name" value="Tctex-1"/>
    <property type="match status" value="1"/>
</dbReference>
<dbReference type="OrthoDB" id="10260741at2759"/>
<dbReference type="GO" id="GO:0005868">
    <property type="term" value="C:cytoplasmic dynein complex"/>
    <property type="evidence" value="ECO:0007669"/>
    <property type="project" value="TreeGrafter"/>
</dbReference>
<dbReference type="PANTHER" id="PTHR21255">
    <property type="entry name" value="T-COMPLEX-ASSOCIATED-TESTIS-EXPRESSED 1/ DYNEIN LIGHT CHAIN"/>
    <property type="match status" value="1"/>
</dbReference>
<dbReference type="CDD" id="cd21449">
    <property type="entry name" value="DLC-like_SF"/>
    <property type="match status" value="1"/>
</dbReference>
<protein>
    <recommendedName>
        <fullName evidence="4">Topoisomerase I damage affected protein 2</fullName>
    </recommendedName>
</protein>
<dbReference type="GO" id="GO:0045505">
    <property type="term" value="F:dynein intermediate chain binding"/>
    <property type="evidence" value="ECO:0007669"/>
    <property type="project" value="TreeGrafter"/>
</dbReference>
<reference evidence="2 3" key="1">
    <citation type="journal article" date="2016" name="Mol. Biol. Evol.">
        <title>Comparative Genomics of Early-Diverging Mushroom-Forming Fungi Provides Insights into the Origins of Lignocellulose Decay Capabilities.</title>
        <authorList>
            <person name="Nagy L.G."/>
            <person name="Riley R."/>
            <person name="Tritt A."/>
            <person name="Adam C."/>
            <person name="Daum C."/>
            <person name="Floudas D."/>
            <person name="Sun H."/>
            <person name="Yadav J.S."/>
            <person name="Pangilinan J."/>
            <person name="Larsson K.H."/>
            <person name="Matsuura K."/>
            <person name="Barry K."/>
            <person name="Labutti K."/>
            <person name="Kuo R."/>
            <person name="Ohm R.A."/>
            <person name="Bhattacharya S.S."/>
            <person name="Shirouzu T."/>
            <person name="Yoshinaga Y."/>
            <person name="Martin F.M."/>
            <person name="Grigoriev I.V."/>
            <person name="Hibbett D.S."/>
        </authorList>
    </citation>
    <scope>NUCLEOTIDE SEQUENCE [LARGE SCALE GENOMIC DNA]</scope>
    <source>
        <strain evidence="2 3">HHB12733</strain>
    </source>
</reference>
<evidence type="ECO:0008006" key="4">
    <source>
        <dbReference type="Google" id="ProtNLM"/>
    </source>
</evidence>
<organism evidence="2 3">
    <name type="scientific">Calocera cornea HHB12733</name>
    <dbReference type="NCBI Taxonomy" id="1353952"/>
    <lineage>
        <taxon>Eukaryota</taxon>
        <taxon>Fungi</taxon>
        <taxon>Dikarya</taxon>
        <taxon>Basidiomycota</taxon>
        <taxon>Agaricomycotina</taxon>
        <taxon>Dacrymycetes</taxon>
        <taxon>Dacrymycetales</taxon>
        <taxon>Dacrymycetaceae</taxon>
        <taxon>Calocera</taxon>
    </lineage>
</organism>